<dbReference type="Proteomes" id="UP001530377">
    <property type="component" value="Unassembled WGS sequence"/>
</dbReference>
<dbReference type="AlphaFoldDB" id="A0ABD3RET0"/>
<evidence type="ECO:0000313" key="3">
    <source>
        <dbReference type="Proteomes" id="UP001530377"/>
    </source>
</evidence>
<protein>
    <recommendedName>
        <fullName evidence="4">DUF2237 domain-containing protein</fullName>
    </recommendedName>
</protein>
<feature type="signal peptide" evidence="1">
    <location>
        <begin position="1"/>
        <end position="22"/>
    </location>
</feature>
<dbReference type="Gene3D" id="3.30.56.110">
    <property type="entry name" value="Protein of unknown function DUF2237"/>
    <property type="match status" value="1"/>
</dbReference>
<sequence length="216" mass="23915">MPRTTRNFLPVVVFLLTSRALAWSPGLGRHVRHHAAVRRFMAEREEDDGDIADVWTKHSGYNVLGTELSCCCSNVGGSDIGTGFYRNGLCATGEMDMGRHTVCVRVTAEFLEYSKSVGNDLSTPMPQYSFPGLNGGDIWCLCAQRWAQAYNAGKAPKLFLQATHEKTLDYIPLDILKIFAIDAAEAKAVMDKLNLQRSLLDDMMSKVVTDGEDSFQ</sequence>
<dbReference type="PANTHER" id="PTHR37466">
    <property type="entry name" value="SLR1628 PROTEIN"/>
    <property type="match status" value="1"/>
</dbReference>
<proteinExistence type="predicted"/>
<keyword evidence="1" id="KW-0732">Signal</keyword>
<keyword evidence="3" id="KW-1185">Reference proteome</keyword>
<dbReference type="EMBL" id="JALLPB020000270">
    <property type="protein sequence ID" value="KAL3811289.1"/>
    <property type="molecule type" value="Genomic_DNA"/>
</dbReference>
<evidence type="ECO:0008006" key="4">
    <source>
        <dbReference type="Google" id="ProtNLM"/>
    </source>
</evidence>
<dbReference type="Pfam" id="PF09996">
    <property type="entry name" value="DUF2237"/>
    <property type="match status" value="1"/>
</dbReference>
<feature type="chain" id="PRO_5044826345" description="DUF2237 domain-containing protein" evidence="1">
    <location>
        <begin position="23"/>
        <end position="216"/>
    </location>
</feature>
<evidence type="ECO:0000256" key="1">
    <source>
        <dbReference type="SAM" id="SignalP"/>
    </source>
</evidence>
<name>A0ABD3RET0_9STRA</name>
<reference evidence="2 3" key="1">
    <citation type="submission" date="2024-10" db="EMBL/GenBank/DDBJ databases">
        <title>Updated reference genomes for cyclostephanoid diatoms.</title>
        <authorList>
            <person name="Roberts W.R."/>
            <person name="Alverson A.J."/>
        </authorList>
    </citation>
    <scope>NUCLEOTIDE SEQUENCE [LARGE SCALE GENOMIC DNA]</scope>
    <source>
        <strain evidence="2 3">AJA228-03</strain>
    </source>
</reference>
<dbReference type="PANTHER" id="PTHR37466:SF1">
    <property type="entry name" value="SLR1628 PROTEIN"/>
    <property type="match status" value="1"/>
</dbReference>
<dbReference type="InterPro" id="IPR018714">
    <property type="entry name" value="DUF2237"/>
</dbReference>
<comment type="caution">
    <text evidence="2">The sequence shown here is derived from an EMBL/GenBank/DDBJ whole genome shotgun (WGS) entry which is preliminary data.</text>
</comment>
<evidence type="ECO:0000313" key="2">
    <source>
        <dbReference type="EMBL" id="KAL3811289.1"/>
    </source>
</evidence>
<accession>A0ABD3RET0</accession>
<gene>
    <name evidence="2" type="ORF">ACHAXA_009289</name>
</gene>
<organism evidence="2 3">
    <name type="scientific">Cyclostephanos tholiformis</name>
    <dbReference type="NCBI Taxonomy" id="382380"/>
    <lineage>
        <taxon>Eukaryota</taxon>
        <taxon>Sar</taxon>
        <taxon>Stramenopiles</taxon>
        <taxon>Ochrophyta</taxon>
        <taxon>Bacillariophyta</taxon>
        <taxon>Coscinodiscophyceae</taxon>
        <taxon>Thalassiosirophycidae</taxon>
        <taxon>Stephanodiscales</taxon>
        <taxon>Stephanodiscaceae</taxon>
        <taxon>Cyclostephanos</taxon>
    </lineage>
</organism>